<dbReference type="InterPro" id="IPR001012">
    <property type="entry name" value="UBX_dom"/>
</dbReference>
<dbReference type="PANTHER" id="PTHR23322:SF1">
    <property type="entry name" value="FAS-ASSOCIATED FACTOR 2"/>
    <property type="match status" value="1"/>
</dbReference>
<dbReference type="OrthoDB" id="1026733at2759"/>
<keyword evidence="4" id="KW-1185">Reference proteome</keyword>
<dbReference type="InterPro" id="IPR050730">
    <property type="entry name" value="UBX_domain-protein"/>
</dbReference>
<dbReference type="CDD" id="cd14273">
    <property type="entry name" value="UBA_TAP-C_like"/>
    <property type="match status" value="1"/>
</dbReference>
<evidence type="ECO:0000259" key="2">
    <source>
        <dbReference type="PROSITE" id="PS50033"/>
    </source>
</evidence>
<dbReference type="STRING" id="97359.A0A550C3T8"/>
<feature type="compositionally biased region" description="Polar residues" evidence="1">
    <location>
        <begin position="568"/>
        <end position="577"/>
    </location>
</feature>
<dbReference type="Gene3D" id="1.10.8.10">
    <property type="entry name" value="DNA helicase RuvA subunit, C-terminal domain"/>
    <property type="match status" value="1"/>
</dbReference>
<accession>A0A550C3T8</accession>
<dbReference type="GO" id="GO:0043130">
    <property type="term" value="F:ubiquitin binding"/>
    <property type="evidence" value="ECO:0007669"/>
    <property type="project" value="TreeGrafter"/>
</dbReference>
<sequence length="591" mass="62790">MSSSRQAEAIAQLTEVTGGGCSEETAREMLEGVDWDVQRAAELIFDGAAPPPRRRMERFEVEDPPYNPPNPISSSSAPSALARALAFPFRILFYPLRALAAVLLPRSAYATLAAALARLSPAALVLGVSHLLFGPPAPRRDLLRQLEEDTGAVPYTRWLNGGGDAAAATGAEAGPGPATAQRRGARALPPAGAVLPDFQAMPYDALLARALTEARIACVVLISSEHDDVPAFIRTTLTDPAFVKALHDHGVLTWIGDARMRDGWQAVQKLAVTTYPSVIFLAPQPAARGAPALRILSRHSGVDATSSTALTSHLTGSLVPRAASYLEQLRTNPAARQPAPHAELAAARRLRAEQDAAFAASAARDRDRILGAMAAEREAGDRARAEAEAAAAAELQVQGQAVERAAWRIWARREVSERVINANSGGLRLAFRLPTGSRAVHNFAAKDTLTGVFCYIDAQLLEEDGNKESMTASAPALPTPATREEAERAMDAYLATHPSHFRFTLAVAYPRTPIAWAPSVTLDGVRELAGGAQIVVEHVTEKRSGRASGETSRASLAGSRVSLDAASRNGTPVNGPTSGDDDEYLTESDEE</sequence>
<feature type="compositionally biased region" description="Low complexity" evidence="1">
    <location>
        <begin position="471"/>
        <end position="481"/>
    </location>
</feature>
<name>A0A550C3T8_9AGAR</name>
<dbReference type="Pfam" id="PF00789">
    <property type="entry name" value="UBX"/>
    <property type="match status" value="1"/>
</dbReference>
<dbReference type="Proteomes" id="UP000320762">
    <property type="component" value="Unassembled WGS sequence"/>
</dbReference>
<dbReference type="Pfam" id="PF14555">
    <property type="entry name" value="UBA_4"/>
    <property type="match status" value="1"/>
</dbReference>
<dbReference type="Gene3D" id="3.10.20.90">
    <property type="entry name" value="Phosphatidylinositol 3-kinase Catalytic Subunit, Chain A, domain 1"/>
    <property type="match status" value="1"/>
</dbReference>
<evidence type="ECO:0000313" key="3">
    <source>
        <dbReference type="EMBL" id="TRM59454.1"/>
    </source>
</evidence>
<reference evidence="3 4" key="1">
    <citation type="journal article" date="2019" name="New Phytol.">
        <title>Comparative genomics reveals unique wood-decay strategies and fruiting body development in the Schizophyllaceae.</title>
        <authorList>
            <person name="Almasi E."/>
            <person name="Sahu N."/>
            <person name="Krizsan K."/>
            <person name="Balint B."/>
            <person name="Kovacs G.M."/>
            <person name="Kiss B."/>
            <person name="Cseklye J."/>
            <person name="Drula E."/>
            <person name="Henrissat B."/>
            <person name="Nagy I."/>
            <person name="Chovatia M."/>
            <person name="Adam C."/>
            <person name="LaButti K."/>
            <person name="Lipzen A."/>
            <person name="Riley R."/>
            <person name="Grigoriev I.V."/>
            <person name="Nagy L.G."/>
        </authorList>
    </citation>
    <scope>NUCLEOTIDE SEQUENCE [LARGE SCALE GENOMIC DNA]</scope>
    <source>
        <strain evidence="3 4">NL-1724</strain>
    </source>
</reference>
<feature type="region of interest" description="Disordered" evidence="1">
    <location>
        <begin position="466"/>
        <end position="485"/>
    </location>
</feature>
<dbReference type="EMBL" id="VDMD01000028">
    <property type="protein sequence ID" value="TRM59454.1"/>
    <property type="molecule type" value="Genomic_DNA"/>
</dbReference>
<comment type="caution">
    <text evidence="3">The sequence shown here is derived from an EMBL/GenBank/DDBJ whole genome shotgun (WGS) entry which is preliminary data.</text>
</comment>
<evidence type="ECO:0000256" key="1">
    <source>
        <dbReference type="SAM" id="MobiDB-lite"/>
    </source>
</evidence>
<feature type="compositionally biased region" description="Acidic residues" evidence="1">
    <location>
        <begin position="579"/>
        <end position="591"/>
    </location>
</feature>
<dbReference type="GO" id="GO:0036503">
    <property type="term" value="P:ERAD pathway"/>
    <property type="evidence" value="ECO:0007669"/>
    <property type="project" value="TreeGrafter"/>
</dbReference>
<feature type="region of interest" description="Disordered" evidence="1">
    <location>
        <begin position="542"/>
        <end position="591"/>
    </location>
</feature>
<dbReference type="Gene3D" id="3.40.30.10">
    <property type="entry name" value="Glutaredoxin"/>
    <property type="match status" value="1"/>
</dbReference>
<protein>
    <recommendedName>
        <fullName evidence="2">UBX domain-containing protein</fullName>
    </recommendedName>
</protein>
<dbReference type="InterPro" id="IPR009060">
    <property type="entry name" value="UBA-like_sf"/>
</dbReference>
<dbReference type="SUPFAM" id="SSF46934">
    <property type="entry name" value="UBA-like"/>
    <property type="match status" value="1"/>
</dbReference>
<dbReference type="PANTHER" id="PTHR23322">
    <property type="entry name" value="FAS-ASSOCIATED PROTEIN"/>
    <property type="match status" value="1"/>
</dbReference>
<gene>
    <name evidence="3" type="ORF">BD626DRAFT_572731</name>
</gene>
<dbReference type="InterPro" id="IPR029071">
    <property type="entry name" value="Ubiquitin-like_domsf"/>
</dbReference>
<proteinExistence type="predicted"/>
<dbReference type="SUPFAM" id="SSF54236">
    <property type="entry name" value="Ubiquitin-like"/>
    <property type="match status" value="1"/>
</dbReference>
<organism evidence="3 4">
    <name type="scientific">Schizophyllum amplum</name>
    <dbReference type="NCBI Taxonomy" id="97359"/>
    <lineage>
        <taxon>Eukaryota</taxon>
        <taxon>Fungi</taxon>
        <taxon>Dikarya</taxon>
        <taxon>Basidiomycota</taxon>
        <taxon>Agaricomycotina</taxon>
        <taxon>Agaricomycetes</taxon>
        <taxon>Agaricomycetidae</taxon>
        <taxon>Agaricales</taxon>
        <taxon>Schizophyllaceae</taxon>
        <taxon>Schizophyllum</taxon>
    </lineage>
</organism>
<evidence type="ECO:0000313" key="4">
    <source>
        <dbReference type="Proteomes" id="UP000320762"/>
    </source>
</evidence>
<dbReference type="GO" id="GO:0005783">
    <property type="term" value="C:endoplasmic reticulum"/>
    <property type="evidence" value="ECO:0007669"/>
    <property type="project" value="TreeGrafter"/>
</dbReference>
<dbReference type="InterPro" id="IPR036249">
    <property type="entry name" value="Thioredoxin-like_sf"/>
</dbReference>
<dbReference type="SUPFAM" id="SSF52833">
    <property type="entry name" value="Thioredoxin-like"/>
    <property type="match status" value="1"/>
</dbReference>
<feature type="domain" description="UBX" evidence="2">
    <location>
        <begin position="428"/>
        <end position="475"/>
    </location>
</feature>
<dbReference type="AlphaFoldDB" id="A0A550C3T8"/>
<dbReference type="PROSITE" id="PS50033">
    <property type="entry name" value="UBX"/>
    <property type="match status" value="1"/>
</dbReference>